<protein>
    <recommendedName>
        <fullName evidence="1">N-acetylmuramoyl-L-alanine amidase domain-containing protein</fullName>
    </recommendedName>
</protein>
<name>A0A261S1W6_9BORD</name>
<dbReference type="AlphaFoldDB" id="A0A261S1W6"/>
<evidence type="ECO:0000259" key="1">
    <source>
        <dbReference type="Pfam" id="PF01510"/>
    </source>
</evidence>
<proteinExistence type="predicted"/>
<gene>
    <name evidence="2" type="ORF">CAL29_23520</name>
</gene>
<dbReference type="Gene3D" id="3.40.80.10">
    <property type="entry name" value="Peptidoglycan recognition protein-like"/>
    <property type="match status" value="1"/>
</dbReference>
<dbReference type="CDD" id="cd06583">
    <property type="entry name" value="PGRP"/>
    <property type="match status" value="1"/>
</dbReference>
<dbReference type="Proteomes" id="UP000216020">
    <property type="component" value="Unassembled WGS sequence"/>
</dbReference>
<dbReference type="OrthoDB" id="9085865at2"/>
<dbReference type="InterPro" id="IPR036505">
    <property type="entry name" value="Amidase/PGRP_sf"/>
</dbReference>
<accession>A0A261S1W6</accession>
<organism evidence="2 3">
    <name type="scientific">Bordetella genomosp. 10</name>
    <dbReference type="NCBI Taxonomy" id="1416804"/>
    <lineage>
        <taxon>Bacteria</taxon>
        <taxon>Pseudomonadati</taxon>
        <taxon>Pseudomonadota</taxon>
        <taxon>Betaproteobacteria</taxon>
        <taxon>Burkholderiales</taxon>
        <taxon>Alcaligenaceae</taxon>
        <taxon>Bordetella</taxon>
    </lineage>
</organism>
<evidence type="ECO:0000313" key="3">
    <source>
        <dbReference type="Proteomes" id="UP000216020"/>
    </source>
</evidence>
<feature type="domain" description="N-acetylmuramoyl-L-alanine amidase" evidence="1">
    <location>
        <begin position="70"/>
        <end position="227"/>
    </location>
</feature>
<dbReference type="GO" id="GO:0008745">
    <property type="term" value="F:N-acetylmuramoyl-L-alanine amidase activity"/>
    <property type="evidence" value="ECO:0007669"/>
    <property type="project" value="InterPro"/>
</dbReference>
<dbReference type="EMBL" id="NEVM01000005">
    <property type="protein sequence ID" value="OZI30932.1"/>
    <property type="molecule type" value="Genomic_DNA"/>
</dbReference>
<dbReference type="Pfam" id="PF01510">
    <property type="entry name" value="Amidase_2"/>
    <property type="match status" value="1"/>
</dbReference>
<dbReference type="InterPro" id="IPR002502">
    <property type="entry name" value="Amidase_domain"/>
</dbReference>
<sequence>MSCLFFGPLSTWKPAWSRQVKTVQVKVDHKAATRQAIIVALRREGFTFETRSDWKAQPGKNSDGPDWDYHGIALHHAGNSFSCDADGATQLRKAEQIDLNSFGHISYHYAIACDGTIYEALDIREKGAHIASGNTGVIGIVMLADLSVHGEAYKEEYANKSLFGKIKGVFNWLPDQLDTTTDEPPEQQFKALFALVKVLCSLFPVTMLGGHREYQKLSTGDGRACPGAYGMILVDMLRREYKLGEPKK</sequence>
<dbReference type="GO" id="GO:0009253">
    <property type="term" value="P:peptidoglycan catabolic process"/>
    <property type="evidence" value="ECO:0007669"/>
    <property type="project" value="InterPro"/>
</dbReference>
<keyword evidence="3" id="KW-1185">Reference proteome</keyword>
<evidence type="ECO:0000313" key="2">
    <source>
        <dbReference type="EMBL" id="OZI30932.1"/>
    </source>
</evidence>
<reference evidence="3" key="1">
    <citation type="submission" date="2017-05" db="EMBL/GenBank/DDBJ databases">
        <title>Complete and WGS of Bordetella genogroups.</title>
        <authorList>
            <person name="Spilker T."/>
            <person name="Lipuma J."/>
        </authorList>
    </citation>
    <scope>NUCLEOTIDE SEQUENCE [LARGE SCALE GENOMIC DNA]</scope>
    <source>
        <strain evidence="3">AU16122</strain>
    </source>
</reference>
<dbReference type="SUPFAM" id="SSF55846">
    <property type="entry name" value="N-acetylmuramoyl-L-alanine amidase-like"/>
    <property type="match status" value="1"/>
</dbReference>
<comment type="caution">
    <text evidence="2">The sequence shown here is derived from an EMBL/GenBank/DDBJ whole genome shotgun (WGS) entry which is preliminary data.</text>
</comment>